<dbReference type="RefSeq" id="XP_017987944.1">
    <property type="nucleotide sequence ID" value="XM_018132775.1"/>
</dbReference>
<evidence type="ECO:0000256" key="8">
    <source>
        <dbReference type="ARBA" id="ARBA00025268"/>
    </source>
</evidence>
<dbReference type="AlphaFoldDB" id="A0A0X8HT65"/>
<evidence type="ECO:0000256" key="4">
    <source>
        <dbReference type="ARBA" id="ARBA00015108"/>
    </source>
</evidence>
<evidence type="ECO:0000313" key="9">
    <source>
        <dbReference type="EMBL" id="AMD20948.1"/>
    </source>
</evidence>
<dbReference type="PANTHER" id="PTHR46749:SF1">
    <property type="entry name" value="COMPLEX III ASSEMBLY FACTOR LYRM7"/>
    <property type="match status" value="1"/>
</dbReference>
<dbReference type="Proteomes" id="UP000243052">
    <property type="component" value="Chromosome v"/>
</dbReference>
<dbReference type="GO" id="GO:0044183">
    <property type="term" value="F:protein folding chaperone"/>
    <property type="evidence" value="ECO:0007669"/>
    <property type="project" value="TreeGrafter"/>
</dbReference>
<gene>
    <name evidence="9" type="ORF">AW171_hschr52877</name>
</gene>
<dbReference type="EMBL" id="CP014245">
    <property type="protein sequence ID" value="AMD20948.1"/>
    <property type="molecule type" value="Genomic_DNA"/>
</dbReference>
<proteinExistence type="inferred from homology"/>
<protein>
    <recommendedName>
        <fullName evidence="4">Mitochondrial zinc maintenance protein 1, mitochondrial</fullName>
    </recommendedName>
</protein>
<evidence type="ECO:0000256" key="2">
    <source>
        <dbReference type="ARBA" id="ARBA00009949"/>
    </source>
</evidence>
<dbReference type="InterPro" id="IPR050435">
    <property type="entry name" value="MZM1/LYRM7"/>
</dbReference>
<comment type="similarity">
    <text evidence="2">Belongs to the complex I LYR family. MZM1 subfamily.</text>
</comment>
<accession>A0A0X8HT65</accession>
<keyword evidence="5" id="KW-0809">Transit peptide</keyword>
<keyword evidence="7" id="KW-0143">Chaperone</keyword>
<evidence type="ECO:0000256" key="3">
    <source>
        <dbReference type="ARBA" id="ARBA00011589"/>
    </source>
</evidence>
<comment type="function">
    <text evidence="8">Assembly factor required for Rieske Fe-S protein RIP1 incorporation into the cytochrome b-c1 (CIII) complex. Functions as a chaperone, binding to this subunit within the mitochondrial matrix and stabilizing it prior to its translocation and insertion into the late CIII dimeric intermediate within the mitochondrial inner membrane. Modulates the mitochondrial matrix zinc pool.</text>
</comment>
<dbReference type="GO" id="GO:0034551">
    <property type="term" value="P:mitochondrial respiratory chain complex III assembly"/>
    <property type="evidence" value="ECO:0007669"/>
    <property type="project" value="InterPro"/>
</dbReference>
<organism evidence="9 10">
    <name type="scientific">Eremothecium sinecaudum</name>
    <dbReference type="NCBI Taxonomy" id="45286"/>
    <lineage>
        <taxon>Eukaryota</taxon>
        <taxon>Fungi</taxon>
        <taxon>Dikarya</taxon>
        <taxon>Ascomycota</taxon>
        <taxon>Saccharomycotina</taxon>
        <taxon>Saccharomycetes</taxon>
        <taxon>Saccharomycetales</taxon>
        <taxon>Saccharomycetaceae</taxon>
        <taxon>Eremothecium</taxon>
    </lineage>
</organism>
<evidence type="ECO:0000256" key="1">
    <source>
        <dbReference type="ARBA" id="ARBA00004305"/>
    </source>
</evidence>
<dbReference type="GeneID" id="28724220"/>
<reference evidence="9 10" key="1">
    <citation type="submission" date="2016-01" db="EMBL/GenBank/DDBJ databases">
        <title>Genome sequence of the yeast Holleya sinecauda.</title>
        <authorList>
            <person name="Dietrich F.S."/>
        </authorList>
    </citation>
    <scope>NUCLEOTIDE SEQUENCE [LARGE SCALE GENOMIC DNA]</scope>
    <source>
        <strain evidence="9 10">ATCC 58844</strain>
    </source>
</reference>
<comment type="subunit">
    <text evidence="3">Interacts with RIP1.</text>
</comment>
<name>A0A0X8HT65_9SACH</name>
<dbReference type="GO" id="GO:0005759">
    <property type="term" value="C:mitochondrial matrix"/>
    <property type="evidence" value="ECO:0007669"/>
    <property type="project" value="UniProtKB-SubCell"/>
</dbReference>
<evidence type="ECO:0000313" key="10">
    <source>
        <dbReference type="Proteomes" id="UP000243052"/>
    </source>
</evidence>
<dbReference type="STRING" id="45286.A0A0X8HT65"/>
<keyword evidence="6" id="KW-0496">Mitochondrion</keyword>
<comment type="subcellular location">
    <subcellularLocation>
        <location evidence="1">Mitochondrion matrix</location>
    </subcellularLocation>
</comment>
<sequence length="119" mass="12858">MTIANKALAAYRNGLRASRIAFGNDTRALLASRKLMKDGMRSPPNPEATPEEQIQYMNDVAKILRNNVVQGERKDGTDVFELNIHKDIELGDNNSIKKPKSTLTAGAVSGGCCGGKVGR</sequence>
<dbReference type="PANTHER" id="PTHR46749">
    <property type="entry name" value="COMPLEX III ASSEMBLY FACTOR LYRM7"/>
    <property type="match status" value="1"/>
</dbReference>
<evidence type="ECO:0000256" key="7">
    <source>
        <dbReference type="ARBA" id="ARBA00023186"/>
    </source>
</evidence>
<dbReference type="InterPro" id="IPR045298">
    <property type="entry name" value="Complex1_LYR_LYRM7"/>
</dbReference>
<keyword evidence="10" id="KW-1185">Reference proteome</keyword>
<evidence type="ECO:0000256" key="6">
    <source>
        <dbReference type="ARBA" id="ARBA00023128"/>
    </source>
</evidence>
<dbReference type="CDD" id="cd20267">
    <property type="entry name" value="Complex1_LYR_LYRM7"/>
    <property type="match status" value="1"/>
</dbReference>
<dbReference type="OrthoDB" id="529194at2759"/>
<evidence type="ECO:0000256" key="5">
    <source>
        <dbReference type="ARBA" id="ARBA00022946"/>
    </source>
</evidence>